<sequence length="325" mass="38076">MDKKQKIINYAKKLSLDTIGFTESRRFNELEEFFIDRKENNLFNEFEEEDIEKKINPKLLMENGETIISIAFPYYHGDKGEGDKFSLYTRGLDYHRVVEKYLKEICDYIESLGGEAKWFVDSNPLPERYIAAISGVGFIGKNNTLITEKYGSYVFLGEIITNLKLQGDKSKKYGCKGCNLCVEKCPTNVIIEDVKKFNSSQCVSYLTQKKHLNNEELNMVKGKIFGCDNCQKVCPHNLNVEVSPIKEFLPKEYMEKVDLLELINLDNKNFKEKYIMHSCGWRGKNLLIRNGLINYYLRYNEDRDNIEESINSPYIKEYYNRLFKK</sequence>
<protein>
    <submittedName>
        <fullName evidence="10">(Fe-S)-binding protein</fullName>
    </submittedName>
</protein>
<dbReference type="GO" id="GO:0008616">
    <property type="term" value="P:tRNA queuosine(34) biosynthetic process"/>
    <property type="evidence" value="ECO:0007669"/>
    <property type="project" value="UniProtKB-KW"/>
</dbReference>
<dbReference type="SUPFAM" id="SSF46548">
    <property type="entry name" value="alpha-helical ferredoxin"/>
    <property type="match status" value="1"/>
</dbReference>
<keyword evidence="8" id="KW-0411">Iron-sulfur</keyword>
<dbReference type="AlphaFoldDB" id="A0A084JHN9"/>
<dbReference type="Pfam" id="PF08331">
    <property type="entry name" value="QueG_DUF1730"/>
    <property type="match status" value="1"/>
</dbReference>
<keyword evidence="1" id="KW-0004">4Fe-4S</keyword>
<proteinExistence type="predicted"/>
<organism evidence="10 11">
    <name type="scientific">Clostridium sulfidigenes</name>
    <dbReference type="NCBI Taxonomy" id="318464"/>
    <lineage>
        <taxon>Bacteria</taxon>
        <taxon>Bacillati</taxon>
        <taxon>Bacillota</taxon>
        <taxon>Clostridia</taxon>
        <taxon>Eubacteriales</taxon>
        <taxon>Clostridiaceae</taxon>
        <taxon>Clostridium</taxon>
    </lineage>
</organism>
<name>A0A084JHN9_9CLOT</name>
<keyword evidence="5" id="KW-0671">Queuosine biosynthesis</keyword>
<dbReference type="GO" id="GO:0051539">
    <property type="term" value="F:4 iron, 4 sulfur cluster binding"/>
    <property type="evidence" value="ECO:0007669"/>
    <property type="project" value="UniProtKB-KW"/>
</dbReference>
<evidence type="ECO:0000313" key="10">
    <source>
        <dbReference type="EMBL" id="KEZ88473.1"/>
    </source>
</evidence>
<evidence type="ECO:0000256" key="3">
    <source>
        <dbReference type="ARBA" id="ARBA00022694"/>
    </source>
</evidence>
<dbReference type="GO" id="GO:0046872">
    <property type="term" value="F:metal ion binding"/>
    <property type="evidence" value="ECO:0007669"/>
    <property type="project" value="UniProtKB-KW"/>
</dbReference>
<dbReference type="PROSITE" id="PS51379">
    <property type="entry name" value="4FE4S_FER_2"/>
    <property type="match status" value="1"/>
</dbReference>
<dbReference type="PROSITE" id="PS00198">
    <property type="entry name" value="4FE4S_FER_1"/>
    <property type="match status" value="1"/>
</dbReference>
<keyword evidence="2" id="KW-0963">Cytoplasm</keyword>
<dbReference type="InterPro" id="IPR004453">
    <property type="entry name" value="QueG"/>
</dbReference>
<accession>A0A084JHN9</accession>
<evidence type="ECO:0000256" key="5">
    <source>
        <dbReference type="ARBA" id="ARBA00022785"/>
    </source>
</evidence>
<evidence type="ECO:0000256" key="7">
    <source>
        <dbReference type="ARBA" id="ARBA00023004"/>
    </source>
</evidence>
<keyword evidence="6" id="KW-0560">Oxidoreductase</keyword>
<evidence type="ECO:0000256" key="1">
    <source>
        <dbReference type="ARBA" id="ARBA00022485"/>
    </source>
</evidence>
<evidence type="ECO:0000256" key="4">
    <source>
        <dbReference type="ARBA" id="ARBA00022723"/>
    </source>
</evidence>
<dbReference type="eggNOG" id="COG1600">
    <property type="taxonomic scope" value="Bacteria"/>
</dbReference>
<evidence type="ECO:0000256" key="6">
    <source>
        <dbReference type="ARBA" id="ARBA00023002"/>
    </source>
</evidence>
<dbReference type="Pfam" id="PF13484">
    <property type="entry name" value="Fer4_16"/>
    <property type="match status" value="1"/>
</dbReference>
<evidence type="ECO:0000256" key="2">
    <source>
        <dbReference type="ARBA" id="ARBA00022490"/>
    </source>
</evidence>
<keyword evidence="4" id="KW-0479">Metal-binding</keyword>
<keyword evidence="3" id="KW-0819">tRNA processing</keyword>
<dbReference type="Gene3D" id="3.30.70.20">
    <property type="match status" value="1"/>
</dbReference>
<dbReference type="InterPro" id="IPR017900">
    <property type="entry name" value="4Fe4S_Fe_S_CS"/>
</dbReference>
<gene>
    <name evidence="10" type="ORF">IO99_02180</name>
</gene>
<dbReference type="STRING" id="318464.IO99_02180"/>
<evidence type="ECO:0000259" key="9">
    <source>
        <dbReference type="PROSITE" id="PS51379"/>
    </source>
</evidence>
<evidence type="ECO:0000313" key="11">
    <source>
        <dbReference type="Proteomes" id="UP000028542"/>
    </source>
</evidence>
<dbReference type="EMBL" id="JPMD01000002">
    <property type="protein sequence ID" value="KEZ88473.1"/>
    <property type="molecule type" value="Genomic_DNA"/>
</dbReference>
<feature type="domain" description="4Fe-4S ferredoxin-type" evidence="9">
    <location>
        <begin position="163"/>
        <end position="195"/>
    </location>
</feature>
<dbReference type="Proteomes" id="UP000028542">
    <property type="component" value="Unassembled WGS sequence"/>
</dbReference>
<dbReference type="NCBIfam" id="TIGR00276">
    <property type="entry name" value="tRNA epoxyqueuosine(34) reductase QueG"/>
    <property type="match status" value="1"/>
</dbReference>
<dbReference type="PANTHER" id="PTHR30002:SF4">
    <property type="entry name" value="EPOXYQUEUOSINE REDUCTASE"/>
    <property type="match status" value="1"/>
</dbReference>
<dbReference type="GO" id="GO:0052693">
    <property type="term" value="F:epoxyqueuosine reductase activity"/>
    <property type="evidence" value="ECO:0007669"/>
    <property type="project" value="TreeGrafter"/>
</dbReference>
<dbReference type="PANTHER" id="PTHR30002">
    <property type="entry name" value="EPOXYQUEUOSINE REDUCTASE"/>
    <property type="match status" value="1"/>
</dbReference>
<dbReference type="InterPro" id="IPR017896">
    <property type="entry name" value="4Fe4S_Fe-S-bd"/>
</dbReference>
<dbReference type="InterPro" id="IPR013542">
    <property type="entry name" value="QueG_DUF1730"/>
</dbReference>
<keyword evidence="7" id="KW-0408">Iron</keyword>
<keyword evidence="11" id="KW-1185">Reference proteome</keyword>
<comment type="caution">
    <text evidence="10">The sequence shown here is derived from an EMBL/GenBank/DDBJ whole genome shotgun (WGS) entry which is preliminary data.</text>
</comment>
<evidence type="ECO:0000256" key="8">
    <source>
        <dbReference type="ARBA" id="ARBA00023014"/>
    </source>
</evidence>
<reference evidence="10 11" key="1">
    <citation type="submission" date="2014-07" db="EMBL/GenBank/DDBJ databases">
        <title>Draft genome of Clostridium sulfidigenes 113A isolated from sediments associated with methane hydrate from Krishna Godavari basin.</title>
        <authorList>
            <person name="Honkalas V.S."/>
            <person name="Dabir A.P."/>
            <person name="Arora P."/>
            <person name="Dhakephalkar P.K."/>
        </authorList>
    </citation>
    <scope>NUCLEOTIDE SEQUENCE [LARGE SCALE GENOMIC DNA]</scope>
    <source>
        <strain evidence="10 11">113A</strain>
    </source>
</reference>